<dbReference type="EMBL" id="BARV01034945">
    <property type="protein sequence ID" value="GAI52143.1"/>
    <property type="molecule type" value="Genomic_DNA"/>
</dbReference>
<gene>
    <name evidence="2" type="ORF">S06H3_54600</name>
</gene>
<dbReference type="PANTHER" id="PTHR42852">
    <property type="entry name" value="THIOL:DISULFIDE INTERCHANGE PROTEIN DSBE"/>
    <property type="match status" value="1"/>
</dbReference>
<feature type="domain" description="Thioredoxin" evidence="1">
    <location>
        <begin position="36"/>
        <end position="99"/>
    </location>
</feature>
<dbReference type="InterPro" id="IPR013766">
    <property type="entry name" value="Thioredoxin_domain"/>
</dbReference>
<dbReference type="AlphaFoldDB" id="X1P8G8"/>
<dbReference type="PANTHER" id="PTHR42852:SF13">
    <property type="entry name" value="PROTEIN DIPZ"/>
    <property type="match status" value="1"/>
</dbReference>
<dbReference type="GO" id="GO:0016491">
    <property type="term" value="F:oxidoreductase activity"/>
    <property type="evidence" value="ECO:0007669"/>
    <property type="project" value="InterPro"/>
</dbReference>
<dbReference type="PROSITE" id="PS51352">
    <property type="entry name" value="THIOREDOXIN_2"/>
    <property type="match status" value="1"/>
</dbReference>
<comment type="caution">
    <text evidence="2">The sequence shown here is derived from an EMBL/GenBank/DDBJ whole genome shotgun (WGS) entry which is preliminary data.</text>
</comment>
<dbReference type="InterPro" id="IPR050553">
    <property type="entry name" value="Thioredoxin_ResA/DsbE_sf"/>
</dbReference>
<accession>X1P8G8</accession>
<reference evidence="2" key="1">
    <citation type="journal article" date="2014" name="Front. Microbiol.">
        <title>High frequency of phylogenetically diverse reductive dehalogenase-homologous genes in deep subseafloor sedimentary metagenomes.</title>
        <authorList>
            <person name="Kawai M."/>
            <person name="Futagami T."/>
            <person name="Toyoda A."/>
            <person name="Takaki Y."/>
            <person name="Nishi S."/>
            <person name="Hori S."/>
            <person name="Arai W."/>
            <person name="Tsubouchi T."/>
            <person name="Morono Y."/>
            <person name="Uchiyama I."/>
            <person name="Ito T."/>
            <person name="Fujiyama A."/>
            <person name="Inagaki F."/>
            <person name="Takami H."/>
        </authorList>
    </citation>
    <scope>NUCLEOTIDE SEQUENCE</scope>
    <source>
        <strain evidence="2">Expedition CK06-06</strain>
    </source>
</reference>
<proteinExistence type="predicted"/>
<organism evidence="2">
    <name type="scientific">marine sediment metagenome</name>
    <dbReference type="NCBI Taxonomy" id="412755"/>
    <lineage>
        <taxon>unclassified sequences</taxon>
        <taxon>metagenomes</taxon>
        <taxon>ecological metagenomes</taxon>
    </lineage>
</organism>
<dbReference type="CDD" id="cd02966">
    <property type="entry name" value="TlpA_like_family"/>
    <property type="match status" value="1"/>
</dbReference>
<protein>
    <recommendedName>
        <fullName evidence="1">Thioredoxin domain-containing protein</fullName>
    </recommendedName>
</protein>
<sequence length="99" mass="10902">MSRVKAKRWLIVSMLAILAMLILGSPGCGSPSPIPPQEGAQAPDFTLSTLDGGTVELDELKGQPVFLNFWSINCWACRLQMPYIQAAFEKKGQEMKFVT</sequence>
<dbReference type="InterPro" id="IPR000866">
    <property type="entry name" value="AhpC/TSA"/>
</dbReference>
<name>X1P8G8_9ZZZZ</name>
<dbReference type="Pfam" id="PF00578">
    <property type="entry name" value="AhpC-TSA"/>
    <property type="match status" value="1"/>
</dbReference>
<evidence type="ECO:0000259" key="1">
    <source>
        <dbReference type="PROSITE" id="PS51352"/>
    </source>
</evidence>
<dbReference type="SUPFAM" id="SSF52833">
    <property type="entry name" value="Thioredoxin-like"/>
    <property type="match status" value="1"/>
</dbReference>
<dbReference type="InterPro" id="IPR036249">
    <property type="entry name" value="Thioredoxin-like_sf"/>
</dbReference>
<dbReference type="Gene3D" id="3.40.30.10">
    <property type="entry name" value="Glutaredoxin"/>
    <property type="match status" value="1"/>
</dbReference>
<evidence type="ECO:0000313" key="2">
    <source>
        <dbReference type="EMBL" id="GAI52143.1"/>
    </source>
</evidence>
<dbReference type="GO" id="GO:0016209">
    <property type="term" value="F:antioxidant activity"/>
    <property type="evidence" value="ECO:0007669"/>
    <property type="project" value="InterPro"/>
</dbReference>
<feature type="non-terminal residue" evidence="2">
    <location>
        <position position="99"/>
    </location>
</feature>